<dbReference type="Proteomes" id="UP000005336">
    <property type="component" value="Unassembled WGS sequence"/>
</dbReference>
<dbReference type="AlphaFoldDB" id="G4CMF6"/>
<evidence type="ECO:0000313" key="2">
    <source>
        <dbReference type="Proteomes" id="UP000005336"/>
    </source>
</evidence>
<dbReference type="EMBL" id="AGAZ01000009">
    <property type="protein sequence ID" value="EGZ51102.1"/>
    <property type="molecule type" value="Genomic_DNA"/>
</dbReference>
<sequence length="39" mass="4331">MLICQSYPTTLFSNKDNLFNNAKVSFVPLSAHSSKGNKQ</sequence>
<dbReference type="HOGENOM" id="CLU_3313389_0_0_4"/>
<organism evidence="1 2">
    <name type="scientific">Neisseria wadsworthii 9715</name>
    <dbReference type="NCBI Taxonomy" id="1030841"/>
    <lineage>
        <taxon>Bacteria</taxon>
        <taxon>Pseudomonadati</taxon>
        <taxon>Pseudomonadota</taxon>
        <taxon>Betaproteobacteria</taxon>
        <taxon>Neisseriales</taxon>
        <taxon>Neisseriaceae</taxon>
        <taxon>Neisseria</taxon>
    </lineage>
</organism>
<protein>
    <submittedName>
        <fullName evidence="1">Uncharacterized protein</fullName>
    </submittedName>
</protein>
<reference evidence="1 2" key="1">
    <citation type="submission" date="2011-06" db="EMBL/GenBank/DDBJ databases">
        <authorList>
            <person name="Muzny D."/>
            <person name="Qin X."/>
            <person name="Deng J."/>
            <person name="Jiang H."/>
            <person name="Liu Y."/>
            <person name="Qu J."/>
            <person name="Song X.-Z."/>
            <person name="Zhang L."/>
            <person name="Thornton R."/>
            <person name="Coyle M."/>
            <person name="Francisco L."/>
            <person name="Jackson L."/>
            <person name="Javaid M."/>
            <person name="Korchina V."/>
            <person name="Kovar C."/>
            <person name="Mata R."/>
            <person name="Mathew T."/>
            <person name="Ngo R."/>
            <person name="Nguyen L."/>
            <person name="Nguyen N."/>
            <person name="Okwuonu G."/>
            <person name="Ongeri F."/>
            <person name="Pham C."/>
            <person name="Simmons D."/>
            <person name="Wilczek-Boney K."/>
            <person name="Hale W."/>
            <person name="Jakkamsetti A."/>
            <person name="Pham P."/>
            <person name="Ruth R."/>
            <person name="San Lucas F."/>
            <person name="Warren J."/>
            <person name="Zhang J."/>
            <person name="Zhao Z."/>
            <person name="Zhou C."/>
            <person name="Zhu D."/>
            <person name="Lee S."/>
            <person name="Bess C."/>
            <person name="Blankenburg K."/>
            <person name="Forbes L."/>
            <person name="Fu Q."/>
            <person name="Gubbala S."/>
            <person name="Hirani K."/>
            <person name="Jayaseelan J.C."/>
            <person name="Lara F."/>
            <person name="Munidasa M."/>
            <person name="Palculict T."/>
            <person name="Patil S."/>
            <person name="Pu L.-L."/>
            <person name="Saada N."/>
            <person name="Tang L."/>
            <person name="Weissenberger G."/>
            <person name="Zhu Y."/>
            <person name="Hemphill L."/>
            <person name="Shang Y."/>
            <person name="Youmans B."/>
            <person name="Ayvaz T."/>
            <person name="Ross M."/>
            <person name="Santibanez J."/>
            <person name="Aqrawi P."/>
            <person name="Gross S."/>
            <person name="Joshi V."/>
            <person name="Fowler G."/>
            <person name="Nazareth L."/>
            <person name="Reid J."/>
            <person name="Worley K."/>
            <person name="Petrosino J."/>
            <person name="Highlander S."/>
            <person name="Gibbs R."/>
        </authorList>
    </citation>
    <scope>NUCLEOTIDE SEQUENCE [LARGE SCALE GENOMIC DNA]</scope>
    <source>
        <strain evidence="1 2">9715</strain>
    </source>
</reference>
<evidence type="ECO:0000313" key="1">
    <source>
        <dbReference type="EMBL" id="EGZ51102.1"/>
    </source>
</evidence>
<keyword evidence="2" id="KW-1185">Reference proteome</keyword>
<gene>
    <name evidence="1" type="ORF">HMPREF9370_0265</name>
</gene>
<accession>G4CMF6</accession>
<proteinExistence type="predicted"/>
<comment type="caution">
    <text evidence="1">The sequence shown here is derived from an EMBL/GenBank/DDBJ whole genome shotgun (WGS) entry which is preliminary data.</text>
</comment>
<name>G4CMF6_9NEIS</name>